<organism evidence="1 2">
    <name type="scientific">Klebsiella phage vB_KleM_RaK2</name>
    <dbReference type="NCBI Taxonomy" id="1147094"/>
    <lineage>
        <taxon>Viruses</taxon>
        <taxon>Duplodnaviria</taxon>
        <taxon>Heunggongvirae</taxon>
        <taxon>Uroviricota</taxon>
        <taxon>Caudoviricetes</taxon>
        <taxon>Alcyoneusvirus</taxon>
        <taxon>Alcyoneusvirus RaK2</taxon>
    </lineage>
</organism>
<dbReference type="Proteomes" id="UP000007524">
    <property type="component" value="Segment"/>
</dbReference>
<keyword evidence="2" id="KW-1185">Reference proteome</keyword>
<protein>
    <submittedName>
        <fullName evidence="1">Uncharacterized protein</fullName>
    </submittedName>
</protein>
<evidence type="ECO:0000313" key="2">
    <source>
        <dbReference type="Proteomes" id="UP000007524"/>
    </source>
</evidence>
<name>H6X4M8_9CAUD</name>
<accession>H6X4M8</accession>
<dbReference type="RefSeq" id="YP_007007576.1">
    <property type="nucleotide sequence ID" value="NC_019526.1"/>
</dbReference>
<sequence>MRDIMTSNTNPLIEHDSQFFYEKITNSIELLKNIVTYLNQNDMEYVAHKTGDLYFYITNENPRIMSFHTGEYSFMDFYTSTEKKDGRNSVDIFNNKKKTCIDFNILQNTDSFFLSDSRNGTANVIDASKIIELPIIKVQTEEERFQYSTVYNDIELSSIELYYKFMKEQLYFYVTLDGVEEIQTVLQTIHNDLPKYIRKK</sequence>
<gene>
    <name evidence="1" type="ORF">RaK2_00421</name>
</gene>
<dbReference type="GeneID" id="14013009"/>
<dbReference type="EMBL" id="JQ513383">
    <property type="protein sequence ID" value="AFA44694.1"/>
    <property type="molecule type" value="Genomic_DNA"/>
</dbReference>
<reference evidence="1 2" key="1">
    <citation type="journal article" date="2012" name="J. Virol.">
        <title>Genome of Klebsiella sp.-Infecting Bacteriophage vB_KleM_RaK2.</title>
        <authorList>
            <person name="Simoliunas E."/>
            <person name="Kaliniene L."/>
            <person name="Truncaite L."/>
            <person name="Klausa V."/>
            <person name="Zajanckauskaite A."/>
            <person name="Meskys R."/>
        </authorList>
    </citation>
    <scope>NUCLEOTIDE SEQUENCE [LARGE SCALE GENOMIC DNA]</scope>
</reference>
<dbReference type="KEGG" id="vg:14013009"/>
<evidence type="ECO:0000313" key="1">
    <source>
        <dbReference type="EMBL" id="AFA44694.1"/>
    </source>
</evidence>
<proteinExistence type="predicted"/>